<evidence type="ECO:0000256" key="2">
    <source>
        <dbReference type="ARBA" id="ARBA00008033"/>
    </source>
</evidence>
<evidence type="ECO:0000256" key="9">
    <source>
        <dbReference type="PROSITE-ProRule" id="PRU00176"/>
    </source>
</evidence>
<reference evidence="13 14" key="1">
    <citation type="submission" date="2024-07" db="EMBL/GenBank/DDBJ databases">
        <title>Draft sequence of the Neodothiora populina.</title>
        <authorList>
            <person name="Drown D.D."/>
            <person name="Schuette U.S."/>
            <person name="Buechlein A.B."/>
            <person name="Rusch D.R."/>
            <person name="Winton L.W."/>
            <person name="Adams G.A."/>
        </authorList>
    </citation>
    <scope>NUCLEOTIDE SEQUENCE [LARGE SCALE GENOMIC DNA]</scope>
    <source>
        <strain evidence="13 14">CPC 39397</strain>
    </source>
</reference>
<evidence type="ECO:0000256" key="7">
    <source>
        <dbReference type="ARBA" id="ARBA00023242"/>
    </source>
</evidence>
<dbReference type="InterPro" id="IPR035979">
    <property type="entry name" value="RBD_domain_sf"/>
</dbReference>
<dbReference type="PANTHER" id="PTHR48039">
    <property type="entry name" value="RNA-BINDING MOTIF PROTEIN 14B"/>
    <property type="match status" value="1"/>
</dbReference>
<evidence type="ECO:0000256" key="1">
    <source>
        <dbReference type="ARBA" id="ARBA00004123"/>
    </source>
</evidence>
<feature type="compositionally biased region" description="Low complexity" evidence="11">
    <location>
        <begin position="267"/>
        <end position="278"/>
    </location>
</feature>
<evidence type="ECO:0000256" key="4">
    <source>
        <dbReference type="ARBA" id="ARBA00022552"/>
    </source>
</evidence>
<dbReference type="GeneID" id="95976827"/>
<feature type="region of interest" description="Disordered" evidence="11">
    <location>
        <begin position="296"/>
        <end position="323"/>
    </location>
</feature>
<feature type="compositionally biased region" description="Low complexity" evidence="11">
    <location>
        <begin position="296"/>
        <end position="308"/>
    </location>
</feature>
<feature type="domain" description="RRM" evidence="12">
    <location>
        <begin position="512"/>
        <end position="584"/>
    </location>
</feature>
<feature type="domain" description="RRM" evidence="12">
    <location>
        <begin position="630"/>
        <end position="713"/>
    </location>
</feature>
<dbReference type="Gene3D" id="3.30.70.330">
    <property type="match status" value="5"/>
</dbReference>
<keyword evidence="6 9" id="KW-0694">RNA-binding</keyword>
<dbReference type="SMART" id="SM00360">
    <property type="entry name" value="RRM"/>
    <property type="match status" value="5"/>
</dbReference>
<feature type="domain" description="RRM" evidence="12">
    <location>
        <begin position="8"/>
        <end position="79"/>
    </location>
</feature>
<evidence type="ECO:0000259" key="12">
    <source>
        <dbReference type="PROSITE" id="PS50102"/>
    </source>
</evidence>
<dbReference type="Pfam" id="PF00076">
    <property type="entry name" value="RRM_1"/>
    <property type="match status" value="5"/>
</dbReference>
<evidence type="ECO:0000313" key="14">
    <source>
        <dbReference type="Proteomes" id="UP001562354"/>
    </source>
</evidence>
<feature type="domain" description="RRM" evidence="12">
    <location>
        <begin position="329"/>
        <end position="407"/>
    </location>
</feature>
<comment type="similarity">
    <text evidence="2">Belongs to the RRM MRD1 family.</text>
</comment>
<dbReference type="PROSITE" id="PS50102">
    <property type="entry name" value="RRM"/>
    <property type="match status" value="5"/>
</dbReference>
<dbReference type="SUPFAM" id="SSF54928">
    <property type="entry name" value="RNA-binding domain, RBD"/>
    <property type="match status" value="3"/>
</dbReference>
<dbReference type="InterPro" id="IPR000504">
    <property type="entry name" value="RRM_dom"/>
</dbReference>
<dbReference type="CDD" id="cd12570">
    <property type="entry name" value="RRM5_MRD1"/>
    <property type="match status" value="1"/>
</dbReference>
<evidence type="ECO:0000256" key="8">
    <source>
        <dbReference type="ARBA" id="ARBA00023274"/>
    </source>
</evidence>
<sequence length="859" mass="94416">MATPEESSRIFVRGLPPTINDEEFKKHFGKYAITDTRLFPQRRIGYVGYNTPDDAAKAVKYFNKTFIRMSKIAVELARPIGEAPTRKQYQPWAPSGNTFVPTNANAAPVSADSANALKRKRGSPEPITKDPKLQEFLQAMKPPSKLRGHAGADPEVIDAVNKFEEPKVDLPEGESDSEYENVPKKTKTTAAQAPVQSQPAADPSPNAMLVDGPDASASQVAREVDDEQDPDDEGGVAVAAPLTDDDWLRSRTSRLLGIVDDDEEEAAAAPAPTTSSHPAPEDQAEQDFEGFGEVDAAQTTSQPTPAQQQEEEHDNPPVDEVEEKIRKSQRLYLRNLSYNVTEEDLRGSFENFGNLDEVHVAMDSKTGTAKGFAYLQFTDAESALAALRNMDGKVFQGRLLHILPAQAKRETQLDEFTLSKLPLKKQQEIKRKRAAATSTFNWNALYMNADAVMSSVADRLGVSKSELLDPTSSDAAVKQAHAETHVIQETKKYFKDHGVDMDAFKRQSRGDTVILVKNFPYDAKASELKELFEEHGKIKRFLMPPAGTIAIIEFDQAPQARAAFASLAYRKIRSSVLFLEKGPKNLFTERAPDSIDSTGAAQSGGIDAKVSTGELLDKDGADQSTPGTTATLFVRNLNFSTTSDRLTEVFKPLTGFLTARVKTRTDAKKPGQVLSMGFGFLEFRSHQEAQAALQAMDGYSLDGHKLQIRASHKATDAAEERRNADKAKKLAAKGTKIIVKNLPFEATKKDIRALFGAYGQLRSVRVPKKFDKGARGFAFADFTTPKEAENAMDALRDTHLLGRRLVLDFAAEESEDAEAEIEKMQQKAGSQLNKVALQKLTGAGRKKFRVGDDQDMAED</sequence>
<evidence type="ECO:0000256" key="10">
    <source>
        <dbReference type="SAM" id="Coils"/>
    </source>
</evidence>
<evidence type="ECO:0000256" key="6">
    <source>
        <dbReference type="ARBA" id="ARBA00022884"/>
    </source>
</evidence>
<protein>
    <recommendedName>
        <fullName evidence="3">Multiple RNA-binding domain-containing protein 1</fullName>
    </recommendedName>
</protein>
<dbReference type="CDD" id="cd12568">
    <property type="entry name" value="RRM3_MRD1"/>
    <property type="match status" value="1"/>
</dbReference>
<evidence type="ECO:0000313" key="13">
    <source>
        <dbReference type="EMBL" id="KAL1302778.1"/>
    </source>
</evidence>
<dbReference type="Proteomes" id="UP001562354">
    <property type="component" value="Unassembled WGS sequence"/>
</dbReference>
<feature type="compositionally biased region" description="Acidic residues" evidence="11">
    <location>
        <begin position="309"/>
        <end position="322"/>
    </location>
</feature>
<dbReference type="InterPro" id="IPR034482">
    <property type="entry name" value="Mrd1_RRM3"/>
</dbReference>
<evidence type="ECO:0000256" key="5">
    <source>
        <dbReference type="ARBA" id="ARBA00022737"/>
    </source>
</evidence>
<keyword evidence="10" id="KW-0175">Coiled coil</keyword>
<accession>A0ABR3P9D5</accession>
<keyword evidence="8" id="KW-0687">Ribonucleoprotein</keyword>
<keyword evidence="7" id="KW-0539">Nucleus</keyword>
<feature type="compositionally biased region" description="Basic and acidic residues" evidence="11">
    <location>
        <begin position="161"/>
        <end position="170"/>
    </location>
</feature>
<comment type="caution">
    <text evidence="13">The sequence shown here is derived from an EMBL/GenBank/DDBJ whole genome shotgun (WGS) entry which is preliminary data.</text>
</comment>
<dbReference type="PANTHER" id="PTHR48039:SF5">
    <property type="entry name" value="RNA-BINDING PROTEIN 28"/>
    <property type="match status" value="1"/>
</dbReference>
<keyword evidence="4" id="KW-0698">rRNA processing</keyword>
<evidence type="ECO:0000256" key="11">
    <source>
        <dbReference type="SAM" id="MobiDB-lite"/>
    </source>
</evidence>
<feature type="region of interest" description="Disordered" evidence="11">
    <location>
        <begin position="144"/>
        <end position="284"/>
    </location>
</feature>
<feature type="domain" description="RRM" evidence="12">
    <location>
        <begin position="735"/>
        <end position="812"/>
    </location>
</feature>
<dbReference type="InterPro" id="IPR051945">
    <property type="entry name" value="RRM_MRD1_RNA_proc_ribogen"/>
</dbReference>
<name>A0ABR3P9D5_9PEZI</name>
<feature type="coiled-coil region" evidence="10">
    <location>
        <begin position="807"/>
        <end position="834"/>
    </location>
</feature>
<dbReference type="SMART" id="SM00361">
    <property type="entry name" value="RRM_1"/>
    <property type="match status" value="1"/>
</dbReference>
<comment type="subcellular location">
    <subcellularLocation>
        <location evidence="1">Nucleus</location>
    </subcellularLocation>
</comment>
<dbReference type="InterPro" id="IPR003954">
    <property type="entry name" value="RRM_euk-type"/>
</dbReference>
<feature type="compositionally biased region" description="Low complexity" evidence="11">
    <location>
        <begin position="190"/>
        <end position="205"/>
    </location>
</feature>
<keyword evidence="14" id="KW-1185">Reference proteome</keyword>
<keyword evidence="5" id="KW-0677">Repeat</keyword>
<gene>
    <name evidence="13" type="ORF">AAFC00_003125</name>
</gene>
<dbReference type="InterPro" id="IPR012677">
    <property type="entry name" value="Nucleotide-bd_a/b_plait_sf"/>
</dbReference>
<proteinExistence type="inferred from homology"/>
<dbReference type="RefSeq" id="XP_069199054.1">
    <property type="nucleotide sequence ID" value="XM_069342552.1"/>
</dbReference>
<dbReference type="EMBL" id="JBFMKM010000012">
    <property type="protein sequence ID" value="KAL1302778.1"/>
    <property type="molecule type" value="Genomic_DNA"/>
</dbReference>
<feature type="compositionally biased region" description="Acidic residues" evidence="11">
    <location>
        <begin position="224"/>
        <end position="234"/>
    </location>
</feature>
<evidence type="ECO:0000256" key="3">
    <source>
        <dbReference type="ARBA" id="ARBA00013428"/>
    </source>
</evidence>
<organism evidence="13 14">
    <name type="scientific">Neodothiora populina</name>
    <dbReference type="NCBI Taxonomy" id="2781224"/>
    <lineage>
        <taxon>Eukaryota</taxon>
        <taxon>Fungi</taxon>
        <taxon>Dikarya</taxon>
        <taxon>Ascomycota</taxon>
        <taxon>Pezizomycotina</taxon>
        <taxon>Dothideomycetes</taxon>
        <taxon>Dothideomycetidae</taxon>
        <taxon>Dothideales</taxon>
        <taxon>Dothioraceae</taxon>
        <taxon>Neodothiora</taxon>
    </lineage>
</organism>